<dbReference type="GO" id="GO:0003676">
    <property type="term" value="F:nucleic acid binding"/>
    <property type="evidence" value="ECO:0007669"/>
    <property type="project" value="InterPro"/>
</dbReference>
<keyword evidence="3" id="KW-0949">S-adenosyl-L-methionine</keyword>
<dbReference type="InterPro" id="IPR029063">
    <property type="entry name" value="SAM-dependent_MTases_sf"/>
</dbReference>
<dbReference type="InterPro" id="IPR007757">
    <property type="entry name" value="MT-A70-like"/>
</dbReference>
<proteinExistence type="predicted"/>
<dbReference type="Pfam" id="PF05063">
    <property type="entry name" value="MT-A70"/>
    <property type="match status" value="1"/>
</dbReference>
<dbReference type="SUPFAM" id="SSF53335">
    <property type="entry name" value="S-adenosyl-L-methionine-dependent methyltransferases"/>
    <property type="match status" value="1"/>
</dbReference>
<dbReference type="GO" id="GO:0032259">
    <property type="term" value="P:methylation"/>
    <property type="evidence" value="ECO:0007669"/>
    <property type="project" value="UniProtKB-KW"/>
</dbReference>
<evidence type="ECO:0000256" key="3">
    <source>
        <dbReference type="ARBA" id="ARBA00022691"/>
    </source>
</evidence>
<dbReference type="Gene3D" id="3.40.50.150">
    <property type="entry name" value="Vaccinia Virus protein VP39"/>
    <property type="match status" value="1"/>
</dbReference>
<keyword evidence="1 4" id="KW-0489">Methyltransferase</keyword>
<evidence type="ECO:0000256" key="2">
    <source>
        <dbReference type="ARBA" id="ARBA00022679"/>
    </source>
</evidence>
<dbReference type="InterPro" id="IPR002052">
    <property type="entry name" value="DNA_methylase_N6_adenine_CS"/>
</dbReference>
<reference evidence="4" key="1">
    <citation type="submission" date="2020-04" db="EMBL/GenBank/DDBJ databases">
        <authorList>
            <person name="Chiriac C."/>
            <person name="Salcher M."/>
            <person name="Ghai R."/>
            <person name="Kavagutti S V."/>
        </authorList>
    </citation>
    <scope>NUCLEOTIDE SEQUENCE</scope>
</reference>
<name>A0A6J5NKE8_9CAUD</name>
<dbReference type="EMBL" id="LR796650">
    <property type="protein sequence ID" value="CAB4157348.1"/>
    <property type="molecule type" value="Genomic_DNA"/>
</dbReference>
<dbReference type="PROSITE" id="PS51143">
    <property type="entry name" value="MT_A70"/>
    <property type="match status" value="1"/>
</dbReference>
<evidence type="ECO:0000256" key="1">
    <source>
        <dbReference type="ARBA" id="ARBA00022603"/>
    </source>
</evidence>
<protein>
    <submittedName>
        <fullName evidence="4">IME4 Transcriptional activator, adenine-specific DNA methyltransferase</fullName>
    </submittedName>
</protein>
<dbReference type="PANTHER" id="PTHR12829:SF7">
    <property type="entry name" value="N6-ADENOSINE-METHYLTRANSFERASE CATALYTIC SUBUNIT"/>
    <property type="match status" value="1"/>
</dbReference>
<accession>A0A6J5NKE8</accession>
<keyword evidence="2 4" id="KW-0808">Transferase</keyword>
<dbReference type="PROSITE" id="PS00092">
    <property type="entry name" value="N6_MTASE"/>
    <property type="match status" value="1"/>
</dbReference>
<evidence type="ECO:0000313" key="4">
    <source>
        <dbReference type="EMBL" id="CAB4157348.1"/>
    </source>
</evidence>
<dbReference type="GO" id="GO:0008168">
    <property type="term" value="F:methyltransferase activity"/>
    <property type="evidence" value="ECO:0007669"/>
    <property type="project" value="UniProtKB-KW"/>
</dbReference>
<dbReference type="PANTHER" id="PTHR12829">
    <property type="entry name" value="N6-ADENOSINE-METHYLTRANSFERASE"/>
    <property type="match status" value="1"/>
</dbReference>
<sequence>MEIESKKYQIIYADPPWHFNDRIRSSKKLDDGKMQFRELELHYKTMKTNEICSLPIEDIAEDNAVLFMWTTDSHLSDALKVIEAWGFTYKTIGFVWNKKTNTGKQVCYMGKWTMKGSEICLLATKGKAHSLIKSHKVRQLVEAERSIHSRKPNEVRNRIVELLGDIPRVELFAREAKPGWDSWGNEIQNTIEL</sequence>
<gene>
    <name evidence="4" type="ORF">UFOVP693_20</name>
</gene>
<organism evidence="4">
    <name type="scientific">uncultured Caudovirales phage</name>
    <dbReference type="NCBI Taxonomy" id="2100421"/>
    <lineage>
        <taxon>Viruses</taxon>
        <taxon>Duplodnaviria</taxon>
        <taxon>Heunggongvirae</taxon>
        <taxon>Uroviricota</taxon>
        <taxon>Caudoviricetes</taxon>
        <taxon>Peduoviridae</taxon>
        <taxon>Maltschvirus</taxon>
        <taxon>Maltschvirus maltsch</taxon>
    </lineage>
</organism>